<dbReference type="Pfam" id="PF05193">
    <property type="entry name" value="Peptidase_M16_C"/>
    <property type="match status" value="1"/>
</dbReference>
<dbReference type="SUPFAM" id="SSF63411">
    <property type="entry name" value="LuxS/MPP-like metallohydrolase"/>
    <property type="match status" value="2"/>
</dbReference>
<evidence type="ECO:0000313" key="3">
    <source>
        <dbReference type="Proteomes" id="UP001223586"/>
    </source>
</evidence>
<dbReference type="InterPro" id="IPR007863">
    <property type="entry name" value="Peptidase_M16_C"/>
</dbReference>
<dbReference type="PANTHER" id="PTHR11851">
    <property type="entry name" value="METALLOPROTEASE"/>
    <property type="match status" value="1"/>
</dbReference>
<accession>A0ABT9WRG9</accession>
<proteinExistence type="predicted"/>
<name>A0ABT9WRG9_9BACI</name>
<gene>
    <name evidence="2" type="ORF">J2S08_001579</name>
</gene>
<dbReference type="PANTHER" id="PTHR11851:SF186">
    <property type="entry name" value="INACTIVE METALLOPROTEASE YMFF-RELATED"/>
    <property type="match status" value="1"/>
</dbReference>
<comment type="caution">
    <text evidence="2">The sequence shown here is derived from an EMBL/GenBank/DDBJ whole genome shotgun (WGS) entry which is preliminary data.</text>
</comment>
<reference evidence="2 3" key="1">
    <citation type="submission" date="2023-07" db="EMBL/GenBank/DDBJ databases">
        <title>Genomic Encyclopedia of Type Strains, Phase IV (KMG-IV): sequencing the most valuable type-strain genomes for metagenomic binning, comparative biology and taxonomic classification.</title>
        <authorList>
            <person name="Goeker M."/>
        </authorList>
    </citation>
    <scope>NUCLEOTIDE SEQUENCE [LARGE SCALE GENOMIC DNA]</scope>
    <source>
        <strain evidence="2 3">DSM 23837</strain>
    </source>
</reference>
<protein>
    <submittedName>
        <fullName evidence="2">Zn-dependent peptidase</fullName>
    </submittedName>
</protein>
<sequence length="424" mass="48858">MTTIVEKVIPQKGYRLHMIKTAKYKTNTIVWKMKAPLAKETVTLRALLPNVLQSSTKAYPTTTKLRAFLDDLYGAHFFADVGKKGEHHIMSFSVEIANEKFLKDASPLLQKGLDFLREVILHPNSEENAFDAETVEKEKRTLKQRLQSIYDDKMRYSSVRLVEEMCADEPYALQENGLLDKIDDITPQSLFTYFQQALNEDELDLYIIGDVDEKEVEAFCKEFQFSERKAYPQTELRKRDVKEVKNVTDHQDVKQGKLNIGYRTHIQYGDKDYFSLQVFNGIFGGFSHSKLFINVREKASLAYYAASRLESHHGLMMVMSGIETTNYEKAVDIIHAQMDAMKNGDFTDKEIEQTKAVIQNQLLETMDTARGSIEVLYHKVIAKQEISMDEWLNRIQQVTHDEIVAVAQKIELDTIYFLTGMEGE</sequence>
<feature type="domain" description="Peptidase M16 C-terminal" evidence="1">
    <location>
        <begin position="184"/>
        <end position="356"/>
    </location>
</feature>
<dbReference type="Proteomes" id="UP001223586">
    <property type="component" value="Unassembled WGS sequence"/>
</dbReference>
<dbReference type="InterPro" id="IPR050361">
    <property type="entry name" value="MPP/UQCRC_Complex"/>
</dbReference>
<evidence type="ECO:0000313" key="2">
    <source>
        <dbReference type="EMBL" id="MDQ0175743.1"/>
    </source>
</evidence>
<keyword evidence="3" id="KW-1185">Reference proteome</keyword>
<dbReference type="InterPro" id="IPR011249">
    <property type="entry name" value="Metalloenz_LuxS/M16"/>
</dbReference>
<dbReference type="Gene3D" id="3.30.830.10">
    <property type="entry name" value="Metalloenzyme, LuxS/M16 peptidase-like"/>
    <property type="match status" value="2"/>
</dbReference>
<dbReference type="EMBL" id="JAUSTT010000008">
    <property type="protein sequence ID" value="MDQ0175743.1"/>
    <property type="molecule type" value="Genomic_DNA"/>
</dbReference>
<evidence type="ECO:0000259" key="1">
    <source>
        <dbReference type="Pfam" id="PF05193"/>
    </source>
</evidence>
<organism evidence="2 3">
    <name type="scientific">Bacillus chungangensis</name>
    <dbReference type="NCBI Taxonomy" id="587633"/>
    <lineage>
        <taxon>Bacteria</taxon>
        <taxon>Bacillati</taxon>
        <taxon>Bacillota</taxon>
        <taxon>Bacilli</taxon>
        <taxon>Bacillales</taxon>
        <taxon>Bacillaceae</taxon>
        <taxon>Bacillus</taxon>
    </lineage>
</organism>
<dbReference type="NCBIfam" id="NF047422">
    <property type="entry name" value="YfmF_fam"/>
    <property type="match status" value="1"/>
</dbReference>
<dbReference type="RefSeq" id="WP_307228315.1">
    <property type="nucleotide sequence ID" value="NZ_JAUSTT010000008.1"/>
</dbReference>